<dbReference type="RefSeq" id="XP_026674360.1">
    <property type="nucleotide sequence ID" value="XM_026818559.1"/>
</dbReference>
<dbReference type="Proteomes" id="UP000694925">
    <property type="component" value="Unplaced"/>
</dbReference>
<name>A0AAJ7SBR9_9HYME</name>
<dbReference type="PANTHER" id="PTHR37162:SF1">
    <property type="entry name" value="BED-TYPE DOMAIN-CONTAINING PROTEIN"/>
    <property type="match status" value="1"/>
</dbReference>
<reference evidence="2" key="1">
    <citation type="submission" date="2025-08" db="UniProtKB">
        <authorList>
            <consortium name="RefSeq"/>
        </authorList>
    </citation>
    <scope>IDENTIFICATION</scope>
    <source>
        <tissue evidence="2">Whole body</tissue>
    </source>
</reference>
<dbReference type="KEGG" id="ccal:113465076"/>
<protein>
    <submittedName>
        <fullName evidence="2">Uncharacterized protein LOC113465076</fullName>
    </submittedName>
</protein>
<organism evidence="1 2">
    <name type="scientific">Ceratina calcarata</name>
    <dbReference type="NCBI Taxonomy" id="156304"/>
    <lineage>
        <taxon>Eukaryota</taxon>
        <taxon>Metazoa</taxon>
        <taxon>Ecdysozoa</taxon>
        <taxon>Arthropoda</taxon>
        <taxon>Hexapoda</taxon>
        <taxon>Insecta</taxon>
        <taxon>Pterygota</taxon>
        <taxon>Neoptera</taxon>
        <taxon>Endopterygota</taxon>
        <taxon>Hymenoptera</taxon>
        <taxon>Apocrita</taxon>
        <taxon>Aculeata</taxon>
        <taxon>Apoidea</taxon>
        <taxon>Anthophila</taxon>
        <taxon>Apidae</taxon>
        <taxon>Ceratina</taxon>
        <taxon>Zadontomerus</taxon>
    </lineage>
</organism>
<dbReference type="SUPFAM" id="SSF53098">
    <property type="entry name" value="Ribonuclease H-like"/>
    <property type="match status" value="1"/>
</dbReference>
<dbReference type="PANTHER" id="PTHR37162">
    <property type="entry name" value="HAT FAMILY DIMERISATION DOMAINCONTAINING PROTEIN-RELATED"/>
    <property type="match status" value="1"/>
</dbReference>
<sequence>MKNISSFSNKVTDVNDNICDSSNSNFSVYSDVASTSNSNNNDNSNLPHKDKVKRAEIKLSAFFAEHNVAFCAVEHLVPLLKNVCTEPEVVQDLSLARHKCTKIVKNVIAKREVEKIVECLRTCKFSVLIDESTDISDRKLMCIVVKYVSPISRNVNTQLLELLSLDSTDCSASKIFETFKQFFTNKAIPLKNIVGLACDNASVMVGCNNSFMTFLKIEVPELITLKCICHSSALIASHACDQLPSACEKLVRGVATYISGSAKRCAILIEFQDFFKVQRLKILKLSNTRWLCLQKCVVRLLDNWDVLKSFFILAVVEDKLNSAENILEYLNDPTIKAYLLFL</sequence>
<dbReference type="AlphaFoldDB" id="A0AAJ7SBR9"/>
<proteinExistence type="predicted"/>
<evidence type="ECO:0000313" key="1">
    <source>
        <dbReference type="Proteomes" id="UP000694925"/>
    </source>
</evidence>
<dbReference type="GeneID" id="113465076"/>
<feature type="non-terminal residue" evidence="2">
    <location>
        <position position="342"/>
    </location>
</feature>
<keyword evidence="1" id="KW-1185">Reference proteome</keyword>
<evidence type="ECO:0000313" key="2">
    <source>
        <dbReference type="RefSeq" id="XP_026674360.1"/>
    </source>
</evidence>
<gene>
    <name evidence="2" type="primary">LOC113465076</name>
</gene>
<accession>A0AAJ7SBR9</accession>
<dbReference type="InterPro" id="IPR012337">
    <property type="entry name" value="RNaseH-like_sf"/>
</dbReference>